<reference evidence="2 3" key="1">
    <citation type="journal article" date="2017" name="Curr. Biol.">
        <title>Genome architecture and evolution of a unichromosomal asexual nematode.</title>
        <authorList>
            <person name="Fradin H."/>
            <person name="Zegar C."/>
            <person name="Gutwein M."/>
            <person name="Lucas J."/>
            <person name="Kovtun M."/>
            <person name="Corcoran D."/>
            <person name="Baugh L.R."/>
            <person name="Kiontke K."/>
            <person name="Gunsalus K."/>
            <person name="Fitch D.H."/>
            <person name="Piano F."/>
        </authorList>
    </citation>
    <scope>NUCLEOTIDE SEQUENCE [LARGE SCALE GENOMIC DNA]</scope>
    <source>
        <strain evidence="2">PF1309</strain>
    </source>
</reference>
<gene>
    <name evidence="2" type="ORF">WR25_11006</name>
</gene>
<name>A0A2A2LR65_9BILA</name>
<dbReference type="Proteomes" id="UP000218231">
    <property type="component" value="Unassembled WGS sequence"/>
</dbReference>
<organism evidence="2 3">
    <name type="scientific">Diploscapter pachys</name>
    <dbReference type="NCBI Taxonomy" id="2018661"/>
    <lineage>
        <taxon>Eukaryota</taxon>
        <taxon>Metazoa</taxon>
        <taxon>Ecdysozoa</taxon>
        <taxon>Nematoda</taxon>
        <taxon>Chromadorea</taxon>
        <taxon>Rhabditida</taxon>
        <taxon>Rhabditina</taxon>
        <taxon>Rhabditomorpha</taxon>
        <taxon>Rhabditoidea</taxon>
        <taxon>Rhabditidae</taxon>
        <taxon>Diploscapter</taxon>
    </lineage>
</organism>
<sequence length="427" mass="49173">MSNHQIMDLLEPSHMWTHENESSYINPPMEDHDIGHIIDINPHAPRARNNDNLYKDIYDDIIQPNPTDNALSPTQPGNLPGIETILNPMLRVTDANFSYQPPQNDGIDLNNSFMLPPDLICYAHDIYSSERLMNAGGLISHPLHSEIKPLYDDIERLRYPDLPGHDEVLNTHDSTNYDQDVEMQNAPQQEHAQAVAHSALAPGSLPQTQTSNAFNQTIQLSAPSFAQMQTTEPMQLIPHSRTIPHPGTIPHPETDEFSNWVKEKISNFQNERKRKFLPFGGRRLSGANNFREYKKTRNERTNNPSEEHAMIKSQLHESNGQVDNCPNPDDMEDETKYKEKWKKIGFDSIKKKAINEVIKKISEELKTDNKKWNWPDDFENYIDMYEMEANRFDAQKFRTKGSLQRVGKINYVKKLKLKCEQATSSQM</sequence>
<keyword evidence="3" id="KW-1185">Reference proteome</keyword>
<comment type="caution">
    <text evidence="2">The sequence shown here is derived from an EMBL/GenBank/DDBJ whole genome shotgun (WGS) entry which is preliminary data.</text>
</comment>
<dbReference type="EMBL" id="LIAE01006498">
    <property type="protein sequence ID" value="PAV88746.1"/>
    <property type="molecule type" value="Genomic_DNA"/>
</dbReference>
<protein>
    <submittedName>
        <fullName evidence="2">Uncharacterized protein</fullName>
    </submittedName>
</protein>
<evidence type="ECO:0000313" key="2">
    <source>
        <dbReference type="EMBL" id="PAV88746.1"/>
    </source>
</evidence>
<proteinExistence type="predicted"/>
<feature type="region of interest" description="Disordered" evidence="1">
    <location>
        <begin position="314"/>
        <end position="333"/>
    </location>
</feature>
<evidence type="ECO:0000256" key="1">
    <source>
        <dbReference type="SAM" id="MobiDB-lite"/>
    </source>
</evidence>
<evidence type="ECO:0000313" key="3">
    <source>
        <dbReference type="Proteomes" id="UP000218231"/>
    </source>
</evidence>
<accession>A0A2A2LR65</accession>
<dbReference type="AlphaFoldDB" id="A0A2A2LR65"/>